<dbReference type="InterPro" id="IPR011009">
    <property type="entry name" value="Kinase-like_dom_sf"/>
</dbReference>
<evidence type="ECO:0000259" key="10">
    <source>
        <dbReference type="PROSITE" id="PS50011"/>
    </source>
</evidence>
<dbReference type="Gene3D" id="3.30.200.20">
    <property type="entry name" value="Phosphorylase Kinase, domain 1"/>
    <property type="match status" value="1"/>
</dbReference>
<name>A0A554SBD2_9ACTN</name>
<evidence type="ECO:0000313" key="12">
    <source>
        <dbReference type="Proteomes" id="UP000316988"/>
    </source>
</evidence>
<keyword evidence="12" id="KW-1185">Reference proteome</keyword>
<keyword evidence="9" id="KW-0812">Transmembrane</keyword>
<keyword evidence="6 7" id="KW-0067">ATP-binding</keyword>
<evidence type="ECO:0000256" key="2">
    <source>
        <dbReference type="ARBA" id="ARBA00022527"/>
    </source>
</evidence>
<dbReference type="PANTHER" id="PTHR43289:SF6">
    <property type="entry name" value="SERINE_THREONINE-PROTEIN KINASE NEKL-3"/>
    <property type="match status" value="1"/>
</dbReference>
<dbReference type="Proteomes" id="UP000316988">
    <property type="component" value="Unassembled WGS sequence"/>
</dbReference>
<dbReference type="PROSITE" id="PS50011">
    <property type="entry name" value="PROTEIN_KINASE_DOM"/>
    <property type="match status" value="1"/>
</dbReference>
<evidence type="ECO:0000256" key="7">
    <source>
        <dbReference type="PROSITE-ProRule" id="PRU10141"/>
    </source>
</evidence>
<dbReference type="PROSITE" id="PS00107">
    <property type="entry name" value="PROTEIN_KINASE_ATP"/>
    <property type="match status" value="1"/>
</dbReference>
<feature type="compositionally biased region" description="Pro residues" evidence="8">
    <location>
        <begin position="386"/>
        <end position="446"/>
    </location>
</feature>
<dbReference type="PRINTS" id="PR01217">
    <property type="entry name" value="PRICHEXTENSN"/>
</dbReference>
<evidence type="ECO:0000256" key="1">
    <source>
        <dbReference type="ARBA" id="ARBA00012513"/>
    </source>
</evidence>
<dbReference type="GO" id="GO:0004674">
    <property type="term" value="F:protein serine/threonine kinase activity"/>
    <property type="evidence" value="ECO:0007669"/>
    <property type="project" value="UniProtKB-KW"/>
</dbReference>
<feature type="binding site" evidence="7">
    <location>
        <position position="46"/>
    </location>
    <ligand>
        <name>ATP</name>
        <dbReference type="ChEBI" id="CHEBI:30616"/>
    </ligand>
</feature>
<dbReference type="InterPro" id="IPR017441">
    <property type="entry name" value="Protein_kinase_ATP_BS"/>
</dbReference>
<keyword evidence="4 7" id="KW-0547">Nucleotide-binding</keyword>
<evidence type="ECO:0000256" key="8">
    <source>
        <dbReference type="SAM" id="MobiDB-lite"/>
    </source>
</evidence>
<dbReference type="PANTHER" id="PTHR43289">
    <property type="entry name" value="MITOGEN-ACTIVATED PROTEIN KINASE KINASE KINASE 20-RELATED"/>
    <property type="match status" value="1"/>
</dbReference>
<dbReference type="InterPro" id="IPR000719">
    <property type="entry name" value="Prot_kinase_dom"/>
</dbReference>
<dbReference type="EC" id="2.7.11.1" evidence="1"/>
<keyword evidence="5 11" id="KW-0418">Kinase</keyword>
<protein>
    <recommendedName>
        <fullName evidence="1">non-specific serine/threonine protein kinase</fullName>
        <ecNumber evidence="1">2.7.11.1</ecNumber>
    </recommendedName>
</protein>
<organism evidence="11 12">
    <name type="scientific">Aeromicrobium piscarium</name>
    <dbReference type="NCBI Taxonomy" id="2590901"/>
    <lineage>
        <taxon>Bacteria</taxon>
        <taxon>Bacillati</taxon>
        <taxon>Actinomycetota</taxon>
        <taxon>Actinomycetes</taxon>
        <taxon>Propionibacteriales</taxon>
        <taxon>Nocardioidaceae</taxon>
        <taxon>Aeromicrobium</taxon>
    </lineage>
</organism>
<feature type="region of interest" description="Disordered" evidence="8">
    <location>
        <begin position="371"/>
        <end position="459"/>
    </location>
</feature>
<dbReference type="OrthoDB" id="9769043at2"/>
<keyword evidence="2 11" id="KW-0723">Serine/threonine-protein kinase</keyword>
<feature type="compositionally biased region" description="Low complexity" evidence="8">
    <location>
        <begin position="376"/>
        <end position="385"/>
    </location>
</feature>
<feature type="transmembrane region" description="Helical" evidence="9">
    <location>
        <begin position="343"/>
        <end position="364"/>
    </location>
</feature>
<dbReference type="InterPro" id="IPR008271">
    <property type="entry name" value="Ser/Thr_kinase_AS"/>
</dbReference>
<evidence type="ECO:0000256" key="9">
    <source>
        <dbReference type="SAM" id="Phobius"/>
    </source>
</evidence>
<dbReference type="SMART" id="SM00220">
    <property type="entry name" value="S_TKc"/>
    <property type="match status" value="1"/>
</dbReference>
<sequence length="459" mass="47949">MSEPLDDRSGDVLDGRYRLVSLVGRGGMADVYRAEDQLLKRIVAVKIMRWGTGLDDAEALRRHELEARIGAGVSAPGLVSIYDVRPDGDQPYLVMEFVDGKTLTTALADGPLPSRVVAEIGAQIAEALAVLHDAHVIHRDIKPSNVMLLAGDQPRVKLTDFGVSRYLEGTRLTSPDILVGTAKYLSPEQAVLEPVGPRADVYALALVLLEALTGENPFPGSQVETLSARLHRQPEAPAELGRDWGLVLDAMTRRDPEQRLDAAQASTALSVLASGGDVAGVIAAAGLGDATAVHTPVDDGTMVAGTAVDATSIGATAVAAPVAIADESKDASQKGQPAAWRRWLPWAVVALVIALAIGAVWWALAQEGEEAPAEPTPTVTVTTPPASTPTPTPPTTPAPDPTTAPPPGPEPTPEPTPTEEPTPEPTPTTEPTPTPTPTPTEEPTAPPDDQNGAAPDPEE</sequence>
<dbReference type="SUPFAM" id="SSF56112">
    <property type="entry name" value="Protein kinase-like (PK-like)"/>
    <property type="match status" value="1"/>
</dbReference>
<evidence type="ECO:0000256" key="6">
    <source>
        <dbReference type="ARBA" id="ARBA00022840"/>
    </source>
</evidence>
<feature type="domain" description="Protein kinase" evidence="10">
    <location>
        <begin position="17"/>
        <end position="272"/>
    </location>
</feature>
<evidence type="ECO:0000256" key="5">
    <source>
        <dbReference type="ARBA" id="ARBA00022777"/>
    </source>
</evidence>
<comment type="caution">
    <text evidence="11">The sequence shown here is derived from an EMBL/GenBank/DDBJ whole genome shotgun (WGS) entry which is preliminary data.</text>
</comment>
<dbReference type="CDD" id="cd14014">
    <property type="entry name" value="STKc_PknB_like"/>
    <property type="match status" value="1"/>
</dbReference>
<gene>
    <name evidence="11" type="ORF">FNM00_08590</name>
</gene>
<dbReference type="AlphaFoldDB" id="A0A554SBD2"/>
<keyword evidence="9" id="KW-0472">Membrane</keyword>
<evidence type="ECO:0000256" key="4">
    <source>
        <dbReference type="ARBA" id="ARBA00022741"/>
    </source>
</evidence>
<keyword evidence="9" id="KW-1133">Transmembrane helix</keyword>
<accession>A0A554SBD2</accession>
<dbReference type="RefSeq" id="WP_143913025.1">
    <property type="nucleotide sequence ID" value="NZ_VLNT01000005.1"/>
</dbReference>
<dbReference type="EMBL" id="VLNT01000005">
    <property type="protein sequence ID" value="TSD63655.1"/>
    <property type="molecule type" value="Genomic_DNA"/>
</dbReference>
<dbReference type="Gene3D" id="1.10.510.10">
    <property type="entry name" value="Transferase(Phosphotransferase) domain 1"/>
    <property type="match status" value="1"/>
</dbReference>
<dbReference type="GO" id="GO:0005524">
    <property type="term" value="F:ATP binding"/>
    <property type="evidence" value="ECO:0007669"/>
    <property type="project" value="UniProtKB-UniRule"/>
</dbReference>
<dbReference type="Pfam" id="PF00069">
    <property type="entry name" value="Pkinase"/>
    <property type="match status" value="1"/>
</dbReference>
<evidence type="ECO:0000313" key="11">
    <source>
        <dbReference type="EMBL" id="TSD63655.1"/>
    </source>
</evidence>
<reference evidence="11 12" key="1">
    <citation type="submission" date="2019-07" db="EMBL/GenBank/DDBJ databases">
        <authorList>
            <person name="Zhao L.H."/>
        </authorList>
    </citation>
    <scope>NUCLEOTIDE SEQUENCE [LARGE SCALE GENOMIC DNA]</scope>
    <source>
        <strain evidence="11 12">Co35</strain>
    </source>
</reference>
<proteinExistence type="predicted"/>
<dbReference type="PROSITE" id="PS00108">
    <property type="entry name" value="PROTEIN_KINASE_ST"/>
    <property type="match status" value="1"/>
</dbReference>
<evidence type="ECO:0000256" key="3">
    <source>
        <dbReference type="ARBA" id="ARBA00022679"/>
    </source>
</evidence>
<keyword evidence="3" id="KW-0808">Transferase</keyword>